<dbReference type="Proteomes" id="UP001156903">
    <property type="component" value="Unassembled WGS sequence"/>
</dbReference>
<keyword evidence="2" id="KW-1185">Reference proteome</keyword>
<sequence length="245" mass="25959">METPVLDYGSRGRIGLLLPSVNQAAEPQIRAMLPRDVGIAVTRLKLVDSSELGLLSMTHDVEAAAALLADAGVDLVVLHCTAVSTYSAELEASILERIGVATGLPATATSQSLVAALDAMRARRVVLLSPYTEEVNKRETAYFVRRGFDVLGNVGLNCSTGREMMAVTPEAWQAFALSQVQTEAEAYVLSCTTVRTAEAIESLECSLGSPVITSNSAVAWDCMRRLGISAVVPGYGRLLGHVAGH</sequence>
<organism evidence="1 2">
    <name type="scientific">Hydrogenophaga electricum</name>
    <dbReference type="NCBI Taxonomy" id="1230953"/>
    <lineage>
        <taxon>Bacteria</taxon>
        <taxon>Pseudomonadati</taxon>
        <taxon>Pseudomonadota</taxon>
        <taxon>Betaproteobacteria</taxon>
        <taxon>Burkholderiales</taxon>
        <taxon>Comamonadaceae</taxon>
        <taxon>Hydrogenophaga</taxon>
    </lineage>
</organism>
<dbReference type="RefSeq" id="WP_284307185.1">
    <property type="nucleotide sequence ID" value="NZ_BSPB01000007.1"/>
</dbReference>
<name>A0ABQ6C2U9_9BURK</name>
<accession>A0ABQ6C2U9</accession>
<comment type="caution">
    <text evidence="1">The sequence shown here is derived from an EMBL/GenBank/DDBJ whole genome shotgun (WGS) entry which is preliminary data.</text>
</comment>
<evidence type="ECO:0000313" key="2">
    <source>
        <dbReference type="Proteomes" id="UP001156903"/>
    </source>
</evidence>
<evidence type="ECO:0000313" key="1">
    <source>
        <dbReference type="EMBL" id="GLS13928.1"/>
    </source>
</evidence>
<dbReference type="PANTHER" id="PTHR40267">
    <property type="entry name" value="BLR3294 PROTEIN"/>
    <property type="match status" value="1"/>
</dbReference>
<dbReference type="Gene3D" id="3.40.50.12500">
    <property type="match status" value="1"/>
</dbReference>
<dbReference type="InterPro" id="IPR026286">
    <property type="entry name" value="MaiA/AMDase"/>
</dbReference>
<dbReference type="InterPro" id="IPR053714">
    <property type="entry name" value="Iso_Racemase_Enz_sf"/>
</dbReference>
<dbReference type="PANTHER" id="PTHR40267:SF1">
    <property type="entry name" value="BLR3294 PROTEIN"/>
    <property type="match status" value="1"/>
</dbReference>
<dbReference type="EMBL" id="BSPB01000007">
    <property type="protein sequence ID" value="GLS13928.1"/>
    <property type="molecule type" value="Genomic_DNA"/>
</dbReference>
<gene>
    <name evidence="1" type="ORF">GCM10007935_13580</name>
</gene>
<dbReference type="PIRSF" id="PIRSF015736">
    <property type="entry name" value="MI"/>
    <property type="match status" value="1"/>
</dbReference>
<dbReference type="Pfam" id="PF17645">
    <property type="entry name" value="Amdase"/>
    <property type="match status" value="1"/>
</dbReference>
<reference evidence="2" key="1">
    <citation type="journal article" date="2019" name="Int. J. Syst. Evol. Microbiol.">
        <title>The Global Catalogue of Microorganisms (GCM) 10K type strain sequencing project: providing services to taxonomists for standard genome sequencing and annotation.</title>
        <authorList>
            <consortium name="The Broad Institute Genomics Platform"/>
            <consortium name="The Broad Institute Genome Sequencing Center for Infectious Disease"/>
            <person name="Wu L."/>
            <person name="Ma J."/>
        </authorList>
    </citation>
    <scope>NUCLEOTIDE SEQUENCE [LARGE SCALE GENOMIC DNA]</scope>
    <source>
        <strain evidence="2">NBRC 109341</strain>
    </source>
</reference>
<proteinExistence type="predicted"/>
<protein>
    <submittedName>
        <fullName evidence="1">Decarboxylase</fullName>
    </submittedName>
</protein>